<gene>
    <name evidence="2" type="ORF">BDV33DRAFT_210909</name>
</gene>
<evidence type="ECO:0000256" key="1">
    <source>
        <dbReference type="SAM" id="MobiDB-lite"/>
    </source>
</evidence>
<organism evidence="2 3">
    <name type="scientific">Aspergillus novoparasiticus</name>
    <dbReference type="NCBI Taxonomy" id="986946"/>
    <lineage>
        <taxon>Eukaryota</taxon>
        <taxon>Fungi</taxon>
        <taxon>Dikarya</taxon>
        <taxon>Ascomycota</taxon>
        <taxon>Pezizomycotina</taxon>
        <taxon>Eurotiomycetes</taxon>
        <taxon>Eurotiomycetidae</taxon>
        <taxon>Eurotiales</taxon>
        <taxon>Aspergillaceae</taxon>
        <taxon>Aspergillus</taxon>
        <taxon>Aspergillus subgen. Circumdati</taxon>
    </lineage>
</organism>
<reference evidence="2 3" key="1">
    <citation type="submission" date="2019-04" db="EMBL/GenBank/DDBJ databases">
        <title>Fungal friends and foes A comparative genomics study of 23 Aspergillus species from section Flavi.</title>
        <authorList>
            <consortium name="DOE Joint Genome Institute"/>
            <person name="Kjaerbolling I."/>
            <person name="Vesth T.C."/>
            <person name="Frisvad J.C."/>
            <person name="Nybo J.L."/>
            <person name="Theobald S."/>
            <person name="Kildgaard S."/>
            <person name="Petersen T.I."/>
            <person name="Kuo A."/>
            <person name="Sato A."/>
            <person name="Lyhne E.K."/>
            <person name="Kogle M.E."/>
            <person name="Wiebenga A."/>
            <person name="Kun R.S."/>
            <person name="Lubbers R.J."/>
            <person name="Makela M.R."/>
            <person name="Barry K."/>
            <person name="Chovatia M."/>
            <person name="Clum A."/>
            <person name="Daum C."/>
            <person name="Haridas S."/>
            <person name="He G."/>
            <person name="LaButti K."/>
            <person name="Lipzen A."/>
            <person name="Mondo S."/>
            <person name="Pangilinan J."/>
            <person name="Riley R."/>
            <person name="Salamov A."/>
            <person name="Simmons B.A."/>
            <person name="Magnuson J.K."/>
            <person name="Henrissat B."/>
            <person name="Mortensen U.H."/>
            <person name="Larsen T.O."/>
            <person name="De vries R.P."/>
            <person name="Grigoriev I.V."/>
            <person name="Machida M."/>
            <person name="Baker S.E."/>
            <person name="Andersen M.R."/>
        </authorList>
    </citation>
    <scope>NUCLEOTIDE SEQUENCE [LARGE SCALE GENOMIC DNA]</scope>
    <source>
        <strain evidence="2 3">CBS 126849</strain>
    </source>
</reference>
<feature type="region of interest" description="Disordered" evidence="1">
    <location>
        <begin position="28"/>
        <end position="125"/>
    </location>
</feature>
<accession>A0A5N6E5B9</accession>
<protein>
    <submittedName>
        <fullName evidence="2">Uncharacterized protein</fullName>
    </submittedName>
</protein>
<keyword evidence="3" id="KW-1185">Reference proteome</keyword>
<dbReference type="EMBL" id="ML733919">
    <property type="protein sequence ID" value="KAB8212751.1"/>
    <property type="molecule type" value="Genomic_DNA"/>
</dbReference>
<evidence type="ECO:0000313" key="2">
    <source>
        <dbReference type="EMBL" id="KAB8212751.1"/>
    </source>
</evidence>
<feature type="compositionally biased region" description="Acidic residues" evidence="1">
    <location>
        <begin position="59"/>
        <end position="77"/>
    </location>
</feature>
<evidence type="ECO:0000313" key="3">
    <source>
        <dbReference type="Proteomes" id="UP000326799"/>
    </source>
</evidence>
<sequence length="142" mass="15942">MIYEKAIKQEGQYWKAVTGKKPAFTEAVVEKDVSNDDSEQLETESKSSEEEYSSQSEAQSEESDEEPLESVSSEEDQLLTPPNPQFLQLQGTIDQRKEGVSTRSQDVVHGNTENMIIDSQRGGPSIERESIKIIKAETEDDE</sequence>
<dbReference type="Proteomes" id="UP000326799">
    <property type="component" value="Unassembled WGS sequence"/>
</dbReference>
<proteinExistence type="predicted"/>
<dbReference type="AlphaFoldDB" id="A0A5N6E5B9"/>
<name>A0A5N6E5B9_9EURO</name>